<gene>
    <name evidence="2" type="ORF">HNP48_002933</name>
</gene>
<organism evidence="2 3">
    <name type="scientific">Acidovorax soli</name>
    <dbReference type="NCBI Taxonomy" id="592050"/>
    <lineage>
        <taxon>Bacteria</taxon>
        <taxon>Pseudomonadati</taxon>
        <taxon>Pseudomonadota</taxon>
        <taxon>Betaproteobacteria</taxon>
        <taxon>Burkholderiales</taxon>
        <taxon>Comamonadaceae</taxon>
        <taxon>Acidovorax</taxon>
    </lineage>
</organism>
<protein>
    <submittedName>
        <fullName evidence="2">Uncharacterized protein</fullName>
    </submittedName>
</protein>
<dbReference type="AlphaFoldDB" id="A0A7X0PEG9"/>
<keyword evidence="1" id="KW-1133">Transmembrane helix</keyword>
<feature type="transmembrane region" description="Helical" evidence="1">
    <location>
        <begin position="26"/>
        <end position="44"/>
    </location>
</feature>
<keyword evidence="1" id="KW-0472">Membrane</keyword>
<evidence type="ECO:0000313" key="2">
    <source>
        <dbReference type="EMBL" id="MBB6560259.1"/>
    </source>
</evidence>
<evidence type="ECO:0000256" key="1">
    <source>
        <dbReference type="SAM" id="Phobius"/>
    </source>
</evidence>
<proteinExistence type="predicted"/>
<reference evidence="2 3" key="1">
    <citation type="submission" date="2020-08" db="EMBL/GenBank/DDBJ databases">
        <title>Functional genomics of gut bacteria from endangered species of beetles.</title>
        <authorList>
            <person name="Carlos-Shanley C."/>
        </authorList>
    </citation>
    <scope>NUCLEOTIDE SEQUENCE [LARGE SCALE GENOMIC DNA]</scope>
    <source>
        <strain evidence="2 3">S00198</strain>
    </source>
</reference>
<comment type="caution">
    <text evidence="2">The sequence shown here is derived from an EMBL/GenBank/DDBJ whole genome shotgun (WGS) entry which is preliminary data.</text>
</comment>
<name>A0A7X0PEG9_9BURK</name>
<keyword evidence="3" id="KW-1185">Reference proteome</keyword>
<keyword evidence="1" id="KW-0812">Transmembrane</keyword>
<dbReference type="Proteomes" id="UP000575083">
    <property type="component" value="Unassembled WGS sequence"/>
</dbReference>
<evidence type="ECO:0000313" key="3">
    <source>
        <dbReference type="Proteomes" id="UP000575083"/>
    </source>
</evidence>
<accession>A0A7X0PEG9</accession>
<feature type="transmembrane region" description="Helical" evidence="1">
    <location>
        <begin position="50"/>
        <end position="69"/>
    </location>
</feature>
<dbReference type="RefSeq" id="WP_184858065.1">
    <property type="nucleotide sequence ID" value="NZ_JACHLK010000005.1"/>
</dbReference>
<sequence>MTLNELQRIKQWHVDHRVEHPLEYHLWDLVLTLWLMGWVGWVPTCVLGDAWAAPLCFAGTLLPSLYVAWRARAHRLHRLRCDWLKQ</sequence>
<dbReference type="EMBL" id="JACHLK010000005">
    <property type="protein sequence ID" value="MBB6560259.1"/>
    <property type="molecule type" value="Genomic_DNA"/>
</dbReference>